<dbReference type="Proteomes" id="UP000037029">
    <property type="component" value="Chromosome"/>
</dbReference>
<reference evidence="10 11" key="1">
    <citation type="submission" date="2017-04" db="EMBL/GenBank/DDBJ databases">
        <title>Characterization, genome and methylation analysis of a phthalic acid esters degrading strain Sphingobium yanoikuyae SHJ.</title>
        <authorList>
            <person name="Feng L."/>
        </authorList>
    </citation>
    <scope>NUCLEOTIDE SEQUENCE [LARGE SCALE GENOMIC DNA]</scope>
    <source>
        <strain evidence="10 11">SHJ</strain>
    </source>
</reference>
<comment type="similarity">
    <text evidence="3">Belongs to the carotenoid/retinoid oxidoreductase family.</text>
</comment>
<keyword evidence="5" id="KW-0125">Carotenoid biosynthesis</keyword>
<evidence type="ECO:0000256" key="2">
    <source>
        <dbReference type="ARBA" id="ARBA00004829"/>
    </source>
</evidence>
<evidence type="ECO:0000259" key="9">
    <source>
        <dbReference type="Pfam" id="PF01593"/>
    </source>
</evidence>
<keyword evidence="4" id="KW-0285">Flavoprotein</keyword>
<evidence type="ECO:0000256" key="8">
    <source>
        <dbReference type="ARBA" id="ARBA00031986"/>
    </source>
</evidence>
<evidence type="ECO:0000256" key="3">
    <source>
        <dbReference type="ARBA" id="ARBA00006046"/>
    </source>
</evidence>
<keyword evidence="7" id="KW-0560">Oxidoreductase</keyword>
<evidence type="ECO:0000256" key="5">
    <source>
        <dbReference type="ARBA" id="ARBA00022746"/>
    </source>
</evidence>
<sequence length="124" mass="13714">MMSSKPSAIVIGSGFGGLALAIRLQSAGIGTTLIEARDRPGGRAYRWEREGYIFDAGPTVITDPACLEELWMLSGNRMDEDVTLKPVSPFYRLVWNDGMSTAEQKSAIRRRKTRPSCYMPWGVA</sequence>
<dbReference type="GO" id="GO:0016491">
    <property type="term" value="F:oxidoreductase activity"/>
    <property type="evidence" value="ECO:0007669"/>
    <property type="project" value="UniProtKB-KW"/>
</dbReference>
<protein>
    <recommendedName>
        <fullName evidence="8">Phytoene dehydrogenase</fullName>
    </recommendedName>
</protein>
<dbReference type="GO" id="GO:0016117">
    <property type="term" value="P:carotenoid biosynthetic process"/>
    <property type="evidence" value="ECO:0007669"/>
    <property type="project" value="UniProtKB-KW"/>
</dbReference>
<evidence type="ECO:0000256" key="1">
    <source>
        <dbReference type="ARBA" id="ARBA00001974"/>
    </source>
</evidence>
<evidence type="ECO:0000313" key="11">
    <source>
        <dbReference type="Proteomes" id="UP000037029"/>
    </source>
</evidence>
<dbReference type="FunFam" id="3.50.50.60:FF:000378">
    <property type="entry name" value="Phytoene desaturase"/>
    <property type="match status" value="1"/>
</dbReference>
<proteinExistence type="inferred from homology"/>
<gene>
    <name evidence="10" type="ORF">BV87_01745</name>
</gene>
<accession>A0A2D1QXD4</accession>
<comment type="pathway">
    <text evidence="2">Carotenoid biosynthesis.</text>
</comment>
<dbReference type="PANTHER" id="PTHR43734">
    <property type="entry name" value="PHYTOENE DESATURASE"/>
    <property type="match status" value="1"/>
</dbReference>
<dbReference type="AlphaFoldDB" id="A0A2D1QXD4"/>
<organism evidence="10 11">
    <name type="scientific">Sphingobium yanoikuyae</name>
    <name type="common">Sphingomonas yanoikuyae</name>
    <dbReference type="NCBI Taxonomy" id="13690"/>
    <lineage>
        <taxon>Bacteria</taxon>
        <taxon>Pseudomonadati</taxon>
        <taxon>Pseudomonadota</taxon>
        <taxon>Alphaproteobacteria</taxon>
        <taxon>Sphingomonadales</taxon>
        <taxon>Sphingomonadaceae</taxon>
        <taxon>Sphingobium</taxon>
    </lineage>
</organism>
<dbReference type="PANTHER" id="PTHR43734:SF3">
    <property type="entry name" value="B-CAROTENE KETOLASE"/>
    <property type="match status" value="1"/>
</dbReference>
<evidence type="ECO:0000256" key="4">
    <source>
        <dbReference type="ARBA" id="ARBA00022630"/>
    </source>
</evidence>
<dbReference type="EMBL" id="CP020925">
    <property type="protein sequence ID" value="ATP17235.1"/>
    <property type="molecule type" value="Genomic_DNA"/>
</dbReference>
<dbReference type="Pfam" id="PF01593">
    <property type="entry name" value="Amino_oxidase"/>
    <property type="match status" value="1"/>
</dbReference>
<keyword evidence="6" id="KW-0274">FAD</keyword>
<dbReference type="Gene3D" id="3.50.50.60">
    <property type="entry name" value="FAD/NAD(P)-binding domain"/>
    <property type="match status" value="1"/>
</dbReference>
<evidence type="ECO:0000313" key="10">
    <source>
        <dbReference type="EMBL" id="ATP17235.1"/>
    </source>
</evidence>
<dbReference type="InterPro" id="IPR036188">
    <property type="entry name" value="FAD/NAD-bd_sf"/>
</dbReference>
<evidence type="ECO:0000256" key="7">
    <source>
        <dbReference type="ARBA" id="ARBA00023002"/>
    </source>
</evidence>
<comment type="cofactor">
    <cofactor evidence="1">
        <name>FAD</name>
        <dbReference type="ChEBI" id="CHEBI:57692"/>
    </cofactor>
</comment>
<evidence type="ECO:0000256" key="6">
    <source>
        <dbReference type="ARBA" id="ARBA00022827"/>
    </source>
</evidence>
<name>A0A2D1QXD4_SPHYA</name>
<dbReference type="SUPFAM" id="SSF51905">
    <property type="entry name" value="FAD/NAD(P)-binding domain"/>
    <property type="match status" value="1"/>
</dbReference>
<dbReference type="InterPro" id="IPR002937">
    <property type="entry name" value="Amino_oxidase"/>
</dbReference>
<feature type="domain" description="Amine oxidase" evidence="9">
    <location>
        <begin position="16"/>
        <end position="101"/>
    </location>
</feature>